<sequence>MVPPLDLAGPEVLTTGGLTEPDSTARDLTTSDPLTPGLVAPDLMKVAPDLMKKG</sequence>
<evidence type="ECO:0000313" key="3">
    <source>
        <dbReference type="Proteomes" id="UP000646745"/>
    </source>
</evidence>
<accession>A0ABQ3DP64</accession>
<reference evidence="3" key="1">
    <citation type="journal article" date="2019" name="Int. J. Syst. Evol. Microbiol.">
        <title>The Global Catalogue of Microorganisms (GCM) 10K type strain sequencing project: providing services to taxonomists for standard genome sequencing and annotation.</title>
        <authorList>
            <consortium name="The Broad Institute Genomics Platform"/>
            <consortium name="The Broad Institute Genome Sequencing Center for Infectious Disease"/>
            <person name="Wu L."/>
            <person name="Ma J."/>
        </authorList>
    </citation>
    <scope>NUCLEOTIDE SEQUENCE [LARGE SCALE GENOMIC DNA]</scope>
    <source>
        <strain evidence="3">KCTC 32998</strain>
    </source>
</reference>
<protein>
    <submittedName>
        <fullName evidence="2">Uncharacterized protein</fullName>
    </submittedName>
</protein>
<feature type="region of interest" description="Disordered" evidence="1">
    <location>
        <begin position="1"/>
        <end position="40"/>
    </location>
</feature>
<keyword evidence="3" id="KW-1185">Reference proteome</keyword>
<comment type="caution">
    <text evidence="2">The sequence shown here is derived from an EMBL/GenBank/DDBJ whole genome shotgun (WGS) entry which is preliminary data.</text>
</comment>
<dbReference type="Proteomes" id="UP000646745">
    <property type="component" value="Unassembled WGS sequence"/>
</dbReference>
<dbReference type="EMBL" id="BMZI01000001">
    <property type="protein sequence ID" value="GHB08770.1"/>
    <property type="molecule type" value="Genomic_DNA"/>
</dbReference>
<organism evidence="2 3">
    <name type="scientific">Salinicola rhizosphaerae</name>
    <dbReference type="NCBI Taxonomy" id="1443141"/>
    <lineage>
        <taxon>Bacteria</taxon>
        <taxon>Pseudomonadati</taxon>
        <taxon>Pseudomonadota</taxon>
        <taxon>Gammaproteobacteria</taxon>
        <taxon>Oceanospirillales</taxon>
        <taxon>Halomonadaceae</taxon>
        <taxon>Salinicola</taxon>
    </lineage>
</organism>
<evidence type="ECO:0000256" key="1">
    <source>
        <dbReference type="SAM" id="MobiDB-lite"/>
    </source>
</evidence>
<proteinExistence type="predicted"/>
<name>A0ABQ3DP64_9GAMM</name>
<evidence type="ECO:0000313" key="2">
    <source>
        <dbReference type="EMBL" id="GHB08770.1"/>
    </source>
</evidence>
<gene>
    <name evidence="2" type="ORF">GCM10009038_02860</name>
</gene>